<dbReference type="GO" id="GO:0005549">
    <property type="term" value="F:odorant binding"/>
    <property type="evidence" value="ECO:0007669"/>
    <property type="project" value="InterPro"/>
</dbReference>
<evidence type="ECO:0000256" key="8">
    <source>
        <dbReference type="ARBA" id="ARBA00023170"/>
    </source>
</evidence>
<keyword evidence="4" id="KW-0812">Transmembrane</keyword>
<evidence type="ECO:0000313" key="10">
    <source>
        <dbReference type="EnsemblMetazoa" id="GMOY012295-PA"/>
    </source>
</evidence>
<dbReference type="AlphaFoldDB" id="A0A1B0GG22"/>
<comment type="subcellular location">
    <subcellularLocation>
        <location evidence="1">Cell membrane</location>
        <topology evidence="1">Multi-pass membrane protein</topology>
    </subcellularLocation>
</comment>
<sequence length="240" mass="28656">MTIKIMQSFLFPNMVLKTIGYEFAHKPTSKWLLCLKRVLTHFYCSSYSIKQMYDIARNGMPNVPLFLRLTSSLMYTISGDVKLLNFVIHLKQSKAMFKRFQYIYPQSLEEPHSYQVNQHFWSSWDYGILYFYLLSTFFIIVSPVTNSTDYFGNCYNLLTTYYFKFFFQSKNIGNSAYNHRWYIASSSYKKSILIILIRAQKEADLNANSMQTISFEAFKILLYYRYWVRFIALLLYLELC</sequence>
<evidence type="ECO:0000256" key="6">
    <source>
        <dbReference type="ARBA" id="ARBA00022989"/>
    </source>
</evidence>
<evidence type="ECO:0000256" key="2">
    <source>
        <dbReference type="ARBA" id="ARBA00022475"/>
    </source>
</evidence>
<dbReference type="STRING" id="37546.A0A1B0GG22"/>
<dbReference type="Proteomes" id="UP000092444">
    <property type="component" value="Unassembled WGS sequence"/>
</dbReference>
<reference evidence="10" key="1">
    <citation type="submission" date="2020-05" db="UniProtKB">
        <authorList>
            <consortium name="EnsemblMetazoa"/>
        </authorList>
    </citation>
    <scope>IDENTIFICATION</scope>
    <source>
        <strain evidence="10">Yale</strain>
    </source>
</reference>
<keyword evidence="2" id="KW-1003">Cell membrane</keyword>
<evidence type="ECO:0000256" key="7">
    <source>
        <dbReference type="ARBA" id="ARBA00023136"/>
    </source>
</evidence>
<keyword evidence="7" id="KW-0472">Membrane</keyword>
<keyword evidence="9" id="KW-0807">Transducer</keyword>
<evidence type="ECO:0008006" key="12">
    <source>
        <dbReference type="Google" id="ProtNLM"/>
    </source>
</evidence>
<organism evidence="10 11">
    <name type="scientific">Glossina morsitans morsitans</name>
    <name type="common">Savannah tsetse fly</name>
    <dbReference type="NCBI Taxonomy" id="37546"/>
    <lineage>
        <taxon>Eukaryota</taxon>
        <taxon>Metazoa</taxon>
        <taxon>Ecdysozoa</taxon>
        <taxon>Arthropoda</taxon>
        <taxon>Hexapoda</taxon>
        <taxon>Insecta</taxon>
        <taxon>Pterygota</taxon>
        <taxon>Neoptera</taxon>
        <taxon>Endopterygota</taxon>
        <taxon>Diptera</taxon>
        <taxon>Brachycera</taxon>
        <taxon>Muscomorpha</taxon>
        <taxon>Hippoboscoidea</taxon>
        <taxon>Glossinidae</taxon>
        <taxon>Glossina</taxon>
    </lineage>
</organism>
<keyword evidence="5" id="KW-0552">Olfaction</keyword>
<keyword evidence="3" id="KW-0716">Sensory transduction</keyword>
<accession>A0A1B0GG22</accession>
<dbReference type="VEuPathDB" id="VectorBase:GMOY012295"/>
<dbReference type="GO" id="GO:0007165">
    <property type="term" value="P:signal transduction"/>
    <property type="evidence" value="ECO:0007669"/>
    <property type="project" value="UniProtKB-KW"/>
</dbReference>
<evidence type="ECO:0000256" key="4">
    <source>
        <dbReference type="ARBA" id="ARBA00022692"/>
    </source>
</evidence>
<protein>
    <recommendedName>
        <fullName evidence="12">Odorant receptor</fullName>
    </recommendedName>
</protein>
<dbReference type="Pfam" id="PF02949">
    <property type="entry name" value="7tm_6"/>
    <property type="match status" value="1"/>
</dbReference>
<evidence type="ECO:0000256" key="1">
    <source>
        <dbReference type="ARBA" id="ARBA00004651"/>
    </source>
</evidence>
<evidence type="ECO:0000256" key="3">
    <source>
        <dbReference type="ARBA" id="ARBA00022606"/>
    </source>
</evidence>
<keyword evidence="11" id="KW-1185">Reference proteome</keyword>
<dbReference type="InterPro" id="IPR004117">
    <property type="entry name" value="7tm6_olfct_rcpt"/>
</dbReference>
<dbReference type="GO" id="GO:0004984">
    <property type="term" value="F:olfactory receptor activity"/>
    <property type="evidence" value="ECO:0007669"/>
    <property type="project" value="InterPro"/>
</dbReference>
<dbReference type="GO" id="GO:0005886">
    <property type="term" value="C:plasma membrane"/>
    <property type="evidence" value="ECO:0007669"/>
    <property type="project" value="UniProtKB-SubCell"/>
</dbReference>
<dbReference type="EnsemblMetazoa" id="GMOY012295-RA">
    <property type="protein sequence ID" value="GMOY012295-PA"/>
    <property type="gene ID" value="GMOY012295"/>
</dbReference>
<proteinExistence type="predicted"/>
<dbReference type="EMBL" id="CCAG010023615">
    <property type="status" value="NOT_ANNOTATED_CDS"/>
    <property type="molecule type" value="Genomic_DNA"/>
</dbReference>
<evidence type="ECO:0000256" key="9">
    <source>
        <dbReference type="ARBA" id="ARBA00023224"/>
    </source>
</evidence>
<evidence type="ECO:0000256" key="5">
    <source>
        <dbReference type="ARBA" id="ARBA00022725"/>
    </source>
</evidence>
<keyword evidence="8" id="KW-0675">Receptor</keyword>
<keyword evidence="6" id="KW-1133">Transmembrane helix</keyword>
<name>A0A1B0GG22_GLOMM</name>
<evidence type="ECO:0000313" key="11">
    <source>
        <dbReference type="Proteomes" id="UP000092444"/>
    </source>
</evidence>